<gene>
    <name evidence="6" type="ORF">DL89DRAFT_291746</name>
</gene>
<proteinExistence type="predicted"/>
<keyword evidence="4 5" id="KW-0472">Membrane</keyword>
<evidence type="ECO:0000256" key="2">
    <source>
        <dbReference type="ARBA" id="ARBA00022692"/>
    </source>
</evidence>
<dbReference type="AlphaFoldDB" id="A0A1Y1WCC9"/>
<keyword evidence="3 5" id="KW-1133">Transmembrane helix</keyword>
<dbReference type="OrthoDB" id="2279611at2759"/>
<sequence>MTTMYILTGAAAIVVPVYFSRTATESRRVVIVTDNVLRSLYAVGAYIIISALAGIVGSLAPLRRKRFLQFYNWTIVLLILAEVSVGLWVWYRTLDANDMYAYNWRMLWPDSVKQVFQDNGSCCGYLGPQDSPVLASKSCDEDSYGCMRVVQSYAQDYLSYVYTCLFSFVIIDMGAMLSGMVVLVMRNDEERWRWSRSKYVFAQQAHTGHSSPSEAPTYIGAMDDPENYFKQ</sequence>
<organism evidence="6 7">
    <name type="scientific">Linderina pennispora</name>
    <dbReference type="NCBI Taxonomy" id="61395"/>
    <lineage>
        <taxon>Eukaryota</taxon>
        <taxon>Fungi</taxon>
        <taxon>Fungi incertae sedis</taxon>
        <taxon>Zoopagomycota</taxon>
        <taxon>Kickxellomycotina</taxon>
        <taxon>Kickxellomycetes</taxon>
        <taxon>Kickxellales</taxon>
        <taxon>Kickxellaceae</taxon>
        <taxon>Linderina</taxon>
    </lineage>
</organism>
<dbReference type="InterPro" id="IPR018499">
    <property type="entry name" value="Tetraspanin/Peripherin"/>
</dbReference>
<evidence type="ECO:0000313" key="6">
    <source>
        <dbReference type="EMBL" id="ORX71189.1"/>
    </source>
</evidence>
<feature type="transmembrane region" description="Helical" evidence="5">
    <location>
        <begin position="43"/>
        <end position="63"/>
    </location>
</feature>
<keyword evidence="2 5" id="KW-0812">Transmembrane</keyword>
<dbReference type="STRING" id="61395.A0A1Y1WCC9"/>
<dbReference type="GO" id="GO:0016020">
    <property type="term" value="C:membrane"/>
    <property type="evidence" value="ECO:0007669"/>
    <property type="project" value="UniProtKB-SubCell"/>
</dbReference>
<accession>A0A1Y1WCC9</accession>
<keyword evidence="7" id="KW-1185">Reference proteome</keyword>
<comment type="caution">
    <text evidence="6">The sequence shown here is derived from an EMBL/GenBank/DDBJ whole genome shotgun (WGS) entry which is preliminary data.</text>
</comment>
<evidence type="ECO:0000256" key="5">
    <source>
        <dbReference type="SAM" id="Phobius"/>
    </source>
</evidence>
<comment type="subcellular location">
    <subcellularLocation>
        <location evidence="1">Membrane</location>
        <topology evidence="1">Multi-pass membrane protein</topology>
    </subcellularLocation>
</comment>
<name>A0A1Y1WCC9_9FUNG</name>
<dbReference type="Pfam" id="PF00335">
    <property type="entry name" value="Tetraspanin"/>
    <property type="match status" value="1"/>
</dbReference>
<dbReference type="Proteomes" id="UP000193922">
    <property type="component" value="Unassembled WGS sequence"/>
</dbReference>
<feature type="transmembrane region" description="Helical" evidence="5">
    <location>
        <begin position="70"/>
        <end position="91"/>
    </location>
</feature>
<dbReference type="EMBL" id="MCFD01000004">
    <property type="protein sequence ID" value="ORX71189.1"/>
    <property type="molecule type" value="Genomic_DNA"/>
</dbReference>
<dbReference type="GeneID" id="63806877"/>
<feature type="transmembrane region" description="Helical" evidence="5">
    <location>
        <begin position="160"/>
        <end position="185"/>
    </location>
</feature>
<dbReference type="RefSeq" id="XP_040744704.1">
    <property type="nucleotide sequence ID" value="XM_040890229.1"/>
</dbReference>
<protein>
    <recommendedName>
        <fullName evidence="8">Tetraspanin</fullName>
    </recommendedName>
</protein>
<evidence type="ECO:0000256" key="1">
    <source>
        <dbReference type="ARBA" id="ARBA00004141"/>
    </source>
</evidence>
<evidence type="ECO:0000313" key="7">
    <source>
        <dbReference type="Proteomes" id="UP000193922"/>
    </source>
</evidence>
<reference evidence="6 7" key="1">
    <citation type="submission" date="2016-07" db="EMBL/GenBank/DDBJ databases">
        <title>Pervasive Adenine N6-methylation of Active Genes in Fungi.</title>
        <authorList>
            <consortium name="DOE Joint Genome Institute"/>
            <person name="Mondo S.J."/>
            <person name="Dannebaum R.O."/>
            <person name="Kuo R.C."/>
            <person name="Labutti K."/>
            <person name="Haridas S."/>
            <person name="Kuo A."/>
            <person name="Salamov A."/>
            <person name="Ahrendt S.R."/>
            <person name="Lipzen A."/>
            <person name="Sullivan W."/>
            <person name="Andreopoulos W.B."/>
            <person name="Clum A."/>
            <person name="Lindquist E."/>
            <person name="Daum C."/>
            <person name="Ramamoorthy G.K."/>
            <person name="Gryganskyi A."/>
            <person name="Culley D."/>
            <person name="Magnuson J.K."/>
            <person name="James T.Y."/>
            <person name="O'Malley M.A."/>
            <person name="Stajich J.E."/>
            <person name="Spatafora J.W."/>
            <person name="Visel A."/>
            <person name="Grigoriev I.V."/>
        </authorList>
    </citation>
    <scope>NUCLEOTIDE SEQUENCE [LARGE SCALE GENOMIC DNA]</scope>
    <source>
        <strain evidence="6 7">ATCC 12442</strain>
    </source>
</reference>
<evidence type="ECO:0008006" key="8">
    <source>
        <dbReference type="Google" id="ProtNLM"/>
    </source>
</evidence>
<evidence type="ECO:0000256" key="3">
    <source>
        <dbReference type="ARBA" id="ARBA00022989"/>
    </source>
</evidence>
<evidence type="ECO:0000256" key="4">
    <source>
        <dbReference type="ARBA" id="ARBA00023136"/>
    </source>
</evidence>